<dbReference type="VEuPathDB" id="AmoebaDB:NAEGRDRAFT_33949"/>
<comment type="catalytic activity">
    <reaction evidence="17">
        <text>N(4)-(alpha-D-Man-(1-&gt;2)-alpha-D-Man-(1-&gt;2)-alpha-D-Man-(1-&gt;3)-[alpha-D-Man-(1-&gt;2)-alpha-D-Man-(1-&gt;3)-[alpha-D-Man-(1-&gt;2)-alpha-D-Man-(1-&gt;6)]-alpha-D-Man-(1-&gt;6)]-beta-D-Man-(1-&gt;4)-beta-D-GlcNAc-(1-&gt;4)-beta-D-GlcNAc)-L-asparaginyl-[protein] (N-glucan mannose isomer 9A1,2,3B1,2,3) + 4 H2O = N(4)-(alpha-D-Man-(1-&gt;3)-[alpha-D-Man-(1-&gt;3)-[alpha-D-Man-(1-&gt;6)]-alpha-D-Man-(1-&gt;6)]-beta-D-Man-(1-&gt;4)-beta-D-GlcNAc-(1-&gt;4)-beta-D-GlcNAc)-L-asparaginyl-[protein] (N-glucan mannose isomer 5A1,2) + 4 beta-D-mannose</text>
        <dbReference type="Rhea" id="RHEA:56008"/>
        <dbReference type="Rhea" id="RHEA-COMP:14356"/>
        <dbReference type="Rhea" id="RHEA-COMP:14367"/>
        <dbReference type="ChEBI" id="CHEBI:15377"/>
        <dbReference type="ChEBI" id="CHEBI:28563"/>
        <dbReference type="ChEBI" id="CHEBI:59087"/>
        <dbReference type="ChEBI" id="CHEBI:139493"/>
        <dbReference type="EC" id="3.2.1.113"/>
    </reaction>
</comment>
<comment type="catalytic activity">
    <reaction evidence="16">
        <text>N(4)-(alpha-D-Man-(1-&gt;2)-alpha-D-Man-(1-&gt;2)-alpha-D-Man-(1-&gt;3)-[alpha-D-Man-(1-&gt;3)-[alpha-D-Man-(1-&gt;2)-alpha-D-Man-(1-&gt;6)]-alpha-D-Man-(1-&gt;6)]-beta-D-Man-(1-&gt;4)-beta-D-GlcNAc-(1-&gt;4)-beta-D-GlcNAc)-L-asparaginyl-[protein] (N-glucan mannose isomer 8A1,2,3B1,3) + 3 H2O = N(4)-(alpha-D-Man-(1-&gt;3)-[alpha-D-Man-(1-&gt;3)-[alpha-D-Man-(1-&gt;6)]-alpha-D-Man-(1-&gt;6)]-beta-D-Man-(1-&gt;4)-beta-D-GlcNAc-(1-&gt;4)-beta-D-GlcNAc)-L-asparaginyl-[protein] (N-glucan mannose isomer 5A1,2) + 3 beta-D-mannose</text>
        <dbReference type="Rhea" id="RHEA:56028"/>
        <dbReference type="Rhea" id="RHEA-COMP:14358"/>
        <dbReference type="Rhea" id="RHEA-COMP:14367"/>
        <dbReference type="ChEBI" id="CHEBI:15377"/>
        <dbReference type="ChEBI" id="CHEBI:28563"/>
        <dbReference type="ChEBI" id="CHEBI:59087"/>
        <dbReference type="ChEBI" id="CHEBI:60628"/>
        <dbReference type="EC" id="3.2.1.113"/>
    </reaction>
</comment>
<feature type="compositionally biased region" description="Basic and acidic residues" evidence="22">
    <location>
        <begin position="75"/>
        <end position="89"/>
    </location>
</feature>
<evidence type="ECO:0000256" key="11">
    <source>
        <dbReference type="ARBA" id="ARBA00023034"/>
    </source>
</evidence>
<keyword evidence="12" id="KW-0472">Membrane</keyword>
<dbReference type="EC" id="3.2.1.-" evidence="21"/>
<sequence length="569" mass="65479">MLNSQLRVETEKDQNYEQPTNNNNNEPSITDKVLSNEQTSEQSTLQQLESQAKPEESIITEQESAPLPTSNIVNEESKHEKQIISKESESQQPSTHAEQKEEHTPQDFPSVEIADETTDEFRRNSVRNAFLHAWRGYETYAWGHDEVRPLTNDVNNFGNMAATIVDSLDTMFIMGLKDELEKSKQFISTLSFDKDQWVSVFETTIRYVGGFLSIYDLTKDSVYLYKAQEIAEKLLPAFHKDTSFPHTEVNLQSGSFRNADWHRTTSILSEAGSIQLEFKYLSKHSGDRRFAQHAQKIMEVLDSQTKAYEGLYPSYLNTENGAFHGDHITLGALGDSFYEYLLKQYLMTGDEKFHRMYREFVRGLKKYLIKRSTPNKLVYIGEMRGGVVQTKFDHLVCFAGGMLALGSLESSNIGMNVTREELDEDMNLAKELTRTCYEIYKRQPTGIGCEIVNFSSETDDFSLQAPHYILRPEAIESIFILYRLTGDKMYKEWGWNIFQSIEKHCKTPIAYAGLKNVLIVDGVRDNAMESFFLSETLKYLYLLFTDDQIPLDKYVFTTEAHPLSRFDTQ</sequence>
<dbReference type="PANTHER" id="PTHR11742">
    <property type="entry name" value="MANNOSYL-OLIGOSACCHARIDE ALPHA-1,2-MANNOSIDASE-RELATED"/>
    <property type="match status" value="1"/>
</dbReference>
<evidence type="ECO:0000256" key="7">
    <source>
        <dbReference type="ARBA" id="ARBA00022801"/>
    </source>
</evidence>
<keyword evidence="10" id="KW-1133">Transmembrane helix</keyword>
<evidence type="ECO:0000256" key="2">
    <source>
        <dbReference type="ARBA" id="ARBA00004323"/>
    </source>
</evidence>
<gene>
    <name evidence="23" type="ORF">NAEGRDRAFT_33949</name>
</gene>
<proteinExistence type="inferred from homology"/>
<evidence type="ECO:0000256" key="18">
    <source>
        <dbReference type="PIRSR" id="PIRSR601382-1"/>
    </source>
</evidence>
<dbReference type="SUPFAM" id="SSF48225">
    <property type="entry name" value="Seven-hairpin glycosidases"/>
    <property type="match status" value="1"/>
</dbReference>
<evidence type="ECO:0000256" key="9">
    <source>
        <dbReference type="ARBA" id="ARBA00022968"/>
    </source>
</evidence>
<dbReference type="GO" id="GO:0005509">
    <property type="term" value="F:calcium ion binding"/>
    <property type="evidence" value="ECO:0007669"/>
    <property type="project" value="InterPro"/>
</dbReference>
<evidence type="ECO:0000256" key="4">
    <source>
        <dbReference type="ARBA" id="ARBA00007658"/>
    </source>
</evidence>
<evidence type="ECO:0000256" key="13">
    <source>
        <dbReference type="ARBA" id="ARBA00023157"/>
    </source>
</evidence>
<keyword evidence="24" id="KW-1185">Reference proteome</keyword>
<evidence type="ECO:0000256" key="16">
    <source>
        <dbReference type="ARBA" id="ARBA00047669"/>
    </source>
</evidence>
<evidence type="ECO:0000256" key="21">
    <source>
        <dbReference type="RuleBase" id="RU361193"/>
    </source>
</evidence>
<evidence type="ECO:0000256" key="19">
    <source>
        <dbReference type="PIRSR" id="PIRSR601382-2"/>
    </source>
</evidence>
<dbReference type="InterPro" id="IPR012341">
    <property type="entry name" value="6hp_glycosidase-like_sf"/>
</dbReference>
<dbReference type="Pfam" id="PF01532">
    <property type="entry name" value="Glyco_hydro_47"/>
    <property type="match status" value="1"/>
</dbReference>
<dbReference type="Proteomes" id="UP000006671">
    <property type="component" value="Unassembled WGS sequence"/>
</dbReference>
<comment type="pathway">
    <text evidence="3">Protein modification; protein glycosylation.</text>
</comment>
<organism evidence="24">
    <name type="scientific">Naegleria gruberi</name>
    <name type="common">Amoeba</name>
    <dbReference type="NCBI Taxonomy" id="5762"/>
    <lineage>
        <taxon>Eukaryota</taxon>
        <taxon>Discoba</taxon>
        <taxon>Heterolobosea</taxon>
        <taxon>Tetramitia</taxon>
        <taxon>Eutetramitia</taxon>
        <taxon>Vahlkampfiidae</taxon>
        <taxon>Naegleria</taxon>
    </lineage>
</organism>
<keyword evidence="13 20" id="KW-1015">Disulfide bond</keyword>
<evidence type="ECO:0000256" key="14">
    <source>
        <dbReference type="ARBA" id="ARBA00023180"/>
    </source>
</evidence>
<dbReference type="InterPro" id="IPR050749">
    <property type="entry name" value="Glycosyl_Hydrolase_47"/>
</dbReference>
<dbReference type="GO" id="GO:0000139">
    <property type="term" value="C:Golgi membrane"/>
    <property type="evidence" value="ECO:0007669"/>
    <property type="project" value="UniProtKB-SubCell"/>
</dbReference>
<dbReference type="STRING" id="5762.D2VGN1"/>
<dbReference type="Gene3D" id="1.50.10.10">
    <property type="match status" value="1"/>
</dbReference>
<dbReference type="KEGG" id="ngr:NAEGRDRAFT_33949"/>
<dbReference type="AlphaFoldDB" id="D2VGN1"/>
<feature type="binding site" evidence="19">
    <location>
        <position position="558"/>
    </location>
    <ligand>
        <name>Ca(2+)</name>
        <dbReference type="ChEBI" id="CHEBI:29108"/>
    </ligand>
</feature>
<dbReference type="FunCoup" id="D2VGN1">
    <property type="interactions" value="434"/>
</dbReference>
<feature type="compositionally biased region" description="Polar residues" evidence="22">
    <location>
        <begin position="59"/>
        <end position="74"/>
    </location>
</feature>
<dbReference type="PRINTS" id="PR00747">
    <property type="entry name" value="GLYHDRLASE47"/>
</dbReference>
<dbReference type="OrthoDB" id="8118055at2759"/>
<dbReference type="EMBL" id="GG738870">
    <property type="protein sequence ID" value="EFC44092.1"/>
    <property type="molecule type" value="Genomic_DNA"/>
</dbReference>
<dbReference type="GeneID" id="8848012"/>
<dbReference type="InterPro" id="IPR036026">
    <property type="entry name" value="Seven-hairpin_glycosidases"/>
</dbReference>
<evidence type="ECO:0000256" key="8">
    <source>
        <dbReference type="ARBA" id="ARBA00022837"/>
    </source>
</evidence>
<evidence type="ECO:0000256" key="10">
    <source>
        <dbReference type="ARBA" id="ARBA00022989"/>
    </source>
</evidence>
<dbReference type="InParanoid" id="D2VGN1"/>
<feature type="active site" description="Proton donor" evidence="18">
    <location>
        <position position="450"/>
    </location>
</feature>
<accession>D2VGN1</accession>
<evidence type="ECO:0000313" key="24">
    <source>
        <dbReference type="Proteomes" id="UP000006671"/>
    </source>
</evidence>
<dbReference type="PANTHER" id="PTHR11742:SF6">
    <property type="entry name" value="MANNOSYL-OLIGOSACCHARIDE ALPHA-1,2-MANNOSIDASE IA-RELATED"/>
    <property type="match status" value="1"/>
</dbReference>
<evidence type="ECO:0000256" key="1">
    <source>
        <dbReference type="ARBA" id="ARBA00001913"/>
    </source>
</evidence>
<feature type="active site" description="Proton donor" evidence="18">
    <location>
        <position position="202"/>
    </location>
</feature>
<dbReference type="GO" id="GO:0009100">
    <property type="term" value="P:glycoprotein metabolic process"/>
    <property type="evidence" value="ECO:0007669"/>
    <property type="project" value="UniProtKB-ARBA"/>
</dbReference>
<keyword evidence="9" id="KW-0735">Signal-anchor</keyword>
<dbReference type="InterPro" id="IPR001382">
    <property type="entry name" value="Glyco_hydro_47"/>
</dbReference>
<evidence type="ECO:0000256" key="20">
    <source>
        <dbReference type="PIRSR" id="PIRSR601382-3"/>
    </source>
</evidence>
<comment type="cofactor">
    <cofactor evidence="1 19">
        <name>Ca(2+)</name>
        <dbReference type="ChEBI" id="CHEBI:29108"/>
    </cofactor>
</comment>
<keyword evidence="14" id="KW-0325">Glycoprotein</keyword>
<keyword evidence="7 21" id="KW-0378">Hydrolase</keyword>
<protein>
    <recommendedName>
        <fullName evidence="21">alpha-1,2-Mannosidase</fullName>
        <ecNumber evidence="21">3.2.1.-</ecNumber>
    </recommendedName>
</protein>
<dbReference type="eggNOG" id="KOG2204">
    <property type="taxonomic scope" value="Eukaryota"/>
</dbReference>
<evidence type="ECO:0000256" key="6">
    <source>
        <dbReference type="ARBA" id="ARBA00022723"/>
    </source>
</evidence>
<dbReference type="RefSeq" id="XP_002676836.1">
    <property type="nucleotide sequence ID" value="XM_002676790.1"/>
</dbReference>
<keyword evidence="6 19" id="KW-0479">Metal-binding</keyword>
<feature type="active site" evidence="18">
    <location>
        <position position="473"/>
    </location>
</feature>
<evidence type="ECO:0000313" key="23">
    <source>
        <dbReference type="EMBL" id="EFC44092.1"/>
    </source>
</evidence>
<keyword evidence="8 19" id="KW-0106">Calcium</keyword>
<dbReference type="FunFam" id="1.50.10.10:FF:000017">
    <property type="entry name" value="alpha-1,2-Mannosidase"/>
    <property type="match status" value="1"/>
</dbReference>
<reference evidence="23 24" key="1">
    <citation type="journal article" date="2010" name="Cell">
        <title>The genome of Naegleria gruberi illuminates early eukaryotic versatility.</title>
        <authorList>
            <person name="Fritz-Laylin L.K."/>
            <person name="Prochnik S.E."/>
            <person name="Ginger M.L."/>
            <person name="Dacks J.B."/>
            <person name="Carpenter M.L."/>
            <person name="Field M.C."/>
            <person name="Kuo A."/>
            <person name="Paredez A."/>
            <person name="Chapman J."/>
            <person name="Pham J."/>
            <person name="Shu S."/>
            <person name="Neupane R."/>
            <person name="Cipriano M."/>
            <person name="Mancuso J."/>
            <person name="Tu H."/>
            <person name="Salamov A."/>
            <person name="Lindquist E."/>
            <person name="Shapiro H."/>
            <person name="Lucas S."/>
            <person name="Grigoriev I.V."/>
            <person name="Cande W.Z."/>
            <person name="Fulton C."/>
            <person name="Rokhsar D.S."/>
            <person name="Dawson S.C."/>
        </authorList>
    </citation>
    <scope>NUCLEOTIDE SEQUENCE [LARGE SCALE GENOMIC DNA]</scope>
    <source>
        <strain evidence="23 24">NEG-M</strain>
    </source>
</reference>
<evidence type="ECO:0000256" key="15">
    <source>
        <dbReference type="ARBA" id="ARBA00023295"/>
    </source>
</evidence>
<dbReference type="GO" id="GO:0005783">
    <property type="term" value="C:endoplasmic reticulum"/>
    <property type="evidence" value="ECO:0007669"/>
    <property type="project" value="TreeGrafter"/>
</dbReference>
<feature type="region of interest" description="Disordered" evidence="22">
    <location>
        <begin position="1"/>
        <end position="112"/>
    </location>
</feature>
<evidence type="ECO:0000256" key="3">
    <source>
        <dbReference type="ARBA" id="ARBA00004922"/>
    </source>
</evidence>
<evidence type="ECO:0000256" key="5">
    <source>
        <dbReference type="ARBA" id="ARBA00022692"/>
    </source>
</evidence>
<evidence type="ECO:0000256" key="12">
    <source>
        <dbReference type="ARBA" id="ARBA00023136"/>
    </source>
</evidence>
<keyword evidence="5" id="KW-0812">Transmembrane</keyword>
<feature type="compositionally biased region" description="Low complexity" evidence="22">
    <location>
        <begin position="37"/>
        <end position="51"/>
    </location>
</feature>
<dbReference type="GO" id="GO:0004571">
    <property type="term" value="F:mannosyl-oligosaccharide 1,2-alpha-mannosidase activity"/>
    <property type="evidence" value="ECO:0007669"/>
    <property type="project" value="UniProtKB-EC"/>
</dbReference>
<evidence type="ECO:0000256" key="17">
    <source>
        <dbReference type="ARBA" id="ARBA00048605"/>
    </source>
</evidence>
<evidence type="ECO:0000256" key="22">
    <source>
        <dbReference type="SAM" id="MobiDB-lite"/>
    </source>
</evidence>
<dbReference type="GO" id="GO:0005975">
    <property type="term" value="P:carbohydrate metabolic process"/>
    <property type="evidence" value="ECO:0007669"/>
    <property type="project" value="InterPro"/>
</dbReference>
<comment type="subcellular location">
    <subcellularLocation>
        <location evidence="2">Golgi apparatus membrane</location>
        <topology evidence="2">Single-pass type II membrane protein</topology>
    </subcellularLocation>
</comment>
<keyword evidence="15 21" id="KW-0326">Glycosidase</keyword>
<name>D2VGN1_NAEGR</name>
<feature type="disulfide bond" evidence="20">
    <location>
        <begin position="397"/>
        <end position="436"/>
    </location>
</feature>
<dbReference type="OMA" id="PESFGWD"/>
<feature type="active site" evidence="18">
    <location>
        <position position="335"/>
    </location>
</feature>
<comment type="similarity">
    <text evidence="4 21">Belongs to the glycosyl hydrolase 47 family.</text>
</comment>
<keyword evidence="11" id="KW-0333">Golgi apparatus</keyword>